<organism evidence="3">
    <name type="scientific">Physcomitrium patens</name>
    <name type="common">Spreading-leaved earth moss</name>
    <name type="synonym">Physcomitrella patens</name>
    <dbReference type="NCBI Taxonomy" id="3218"/>
    <lineage>
        <taxon>Eukaryota</taxon>
        <taxon>Viridiplantae</taxon>
        <taxon>Streptophyta</taxon>
        <taxon>Embryophyta</taxon>
        <taxon>Bryophyta</taxon>
        <taxon>Bryophytina</taxon>
        <taxon>Bryopsida</taxon>
        <taxon>Funariidae</taxon>
        <taxon>Funariales</taxon>
        <taxon>Funariaceae</taxon>
        <taxon>Physcomitrium</taxon>
    </lineage>
</organism>
<dbReference type="CDD" id="cd08161">
    <property type="entry name" value="SET"/>
    <property type="match status" value="1"/>
</dbReference>
<keyword evidence="5" id="KW-1185">Reference proteome</keyword>
<reference evidence="4" key="3">
    <citation type="submission" date="2020-12" db="UniProtKB">
        <authorList>
            <consortium name="EnsemblPlants"/>
        </authorList>
    </citation>
    <scope>IDENTIFICATION</scope>
</reference>
<protein>
    <recommendedName>
        <fullName evidence="2">SET domain-containing protein</fullName>
    </recommendedName>
</protein>
<evidence type="ECO:0000313" key="5">
    <source>
        <dbReference type="Proteomes" id="UP000006727"/>
    </source>
</evidence>
<evidence type="ECO:0000313" key="4">
    <source>
        <dbReference type="EnsemblPlants" id="Pp3c10_12470V3.1"/>
    </source>
</evidence>
<name>A0A2K1JYS2_PHYPA</name>
<feature type="compositionally biased region" description="Pro residues" evidence="1">
    <location>
        <begin position="257"/>
        <end position="267"/>
    </location>
</feature>
<accession>A0A2K1JYS2</accession>
<dbReference type="Pfam" id="PF00856">
    <property type="entry name" value="SET"/>
    <property type="match status" value="1"/>
</dbReference>
<dbReference type="Proteomes" id="UP000006727">
    <property type="component" value="Chromosome 10"/>
</dbReference>
<feature type="compositionally biased region" description="Polar residues" evidence="1">
    <location>
        <begin position="228"/>
        <end position="242"/>
    </location>
</feature>
<proteinExistence type="predicted"/>
<evidence type="ECO:0000259" key="2">
    <source>
        <dbReference type="Pfam" id="PF00856"/>
    </source>
</evidence>
<feature type="domain" description="SET" evidence="2">
    <location>
        <begin position="41"/>
        <end position="95"/>
    </location>
</feature>
<dbReference type="EnsemblPlants" id="Pp3c10_12470V3.2">
    <property type="protein sequence ID" value="Pp3c10_12470V3.2"/>
    <property type="gene ID" value="Pp3c10_12470"/>
</dbReference>
<dbReference type="Gene3D" id="2.170.270.10">
    <property type="entry name" value="SET domain"/>
    <property type="match status" value="1"/>
</dbReference>
<dbReference type="Gramene" id="Pp3c10_12470V3.1">
    <property type="protein sequence ID" value="Pp3c10_12470V3.1"/>
    <property type="gene ID" value="Pp3c10_12470"/>
</dbReference>
<reference evidence="3 5" key="2">
    <citation type="journal article" date="2018" name="Plant J.">
        <title>The Physcomitrella patens chromosome-scale assembly reveals moss genome structure and evolution.</title>
        <authorList>
            <person name="Lang D."/>
            <person name="Ullrich K.K."/>
            <person name="Murat F."/>
            <person name="Fuchs J."/>
            <person name="Jenkins J."/>
            <person name="Haas F.B."/>
            <person name="Piednoel M."/>
            <person name="Gundlach H."/>
            <person name="Van Bel M."/>
            <person name="Meyberg R."/>
            <person name="Vives C."/>
            <person name="Morata J."/>
            <person name="Symeonidi A."/>
            <person name="Hiss M."/>
            <person name="Muchero W."/>
            <person name="Kamisugi Y."/>
            <person name="Saleh O."/>
            <person name="Blanc G."/>
            <person name="Decker E.L."/>
            <person name="van Gessel N."/>
            <person name="Grimwood J."/>
            <person name="Hayes R.D."/>
            <person name="Graham S.W."/>
            <person name="Gunter L.E."/>
            <person name="McDaniel S.F."/>
            <person name="Hoernstein S.N.W."/>
            <person name="Larsson A."/>
            <person name="Li F.W."/>
            <person name="Perroud P.F."/>
            <person name="Phillips J."/>
            <person name="Ranjan P."/>
            <person name="Rokshar D.S."/>
            <person name="Rothfels C.J."/>
            <person name="Schneider L."/>
            <person name="Shu S."/>
            <person name="Stevenson D.W."/>
            <person name="Thummler F."/>
            <person name="Tillich M."/>
            <person name="Villarreal Aguilar J.C."/>
            <person name="Widiez T."/>
            <person name="Wong G.K."/>
            <person name="Wymore A."/>
            <person name="Zhang Y."/>
            <person name="Zimmer A.D."/>
            <person name="Quatrano R.S."/>
            <person name="Mayer K.F.X."/>
            <person name="Goodstein D."/>
            <person name="Casacuberta J.M."/>
            <person name="Vandepoele K."/>
            <person name="Reski R."/>
            <person name="Cuming A.C."/>
            <person name="Tuskan G.A."/>
            <person name="Maumus F."/>
            <person name="Salse J."/>
            <person name="Schmutz J."/>
            <person name="Rensing S.A."/>
        </authorList>
    </citation>
    <scope>NUCLEOTIDE SEQUENCE [LARGE SCALE GENOMIC DNA]</scope>
    <source>
        <strain evidence="4 5">cv. Gransden 2004</strain>
    </source>
</reference>
<evidence type="ECO:0000256" key="1">
    <source>
        <dbReference type="SAM" id="MobiDB-lite"/>
    </source>
</evidence>
<dbReference type="InterPro" id="IPR001214">
    <property type="entry name" value="SET_dom"/>
</dbReference>
<dbReference type="EMBL" id="ABEU02000010">
    <property type="protein sequence ID" value="PNR46677.1"/>
    <property type="molecule type" value="Genomic_DNA"/>
</dbReference>
<dbReference type="InterPro" id="IPR046341">
    <property type="entry name" value="SET_dom_sf"/>
</dbReference>
<evidence type="ECO:0000313" key="3">
    <source>
        <dbReference type="EMBL" id="PNR46677.1"/>
    </source>
</evidence>
<sequence length="267" mass="29579">MTVPEYWRYHEKMIHRAVRHYGFSVSWPGFAHGLPRNPDLDKYAVDPFEDMTGAVNHSCEPNIIVEACWVNGKLYAVGRAIRNIMAKEALTVDYNVSLLQEQHAITEKALQQLYEDLAAAELAGANSVELEMRVIRKEIENGKLKANIELMITAVARLRASLSEATTANDGKVSEVMKSLCSSLAKFVRRIRTLFSCKSKGVDEELAKGTIESCESCETSSVLMPSARSENTSNFDTPQSQSDPPPASTVPQVPSLMKPPRPSFLFG</sequence>
<dbReference type="OrthoDB" id="1980105at2759"/>
<dbReference type="SUPFAM" id="SSF82199">
    <property type="entry name" value="SET domain"/>
    <property type="match status" value="1"/>
</dbReference>
<feature type="region of interest" description="Disordered" evidence="1">
    <location>
        <begin position="223"/>
        <end position="267"/>
    </location>
</feature>
<gene>
    <name evidence="4" type="primary">LOC112287679</name>
    <name evidence="3" type="ORF">PHYPA_013797</name>
</gene>
<dbReference type="AlphaFoldDB" id="A0A2K1JYS2"/>
<dbReference type="EnsemblPlants" id="Pp3c10_12470V3.1">
    <property type="protein sequence ID" value="Pp3c10_12470V3.1"/>
    <property type="gene ID" value="Pp3c10_12470"/>
</dbReference>
<dbReference type="Gramene" id="Pp3c10_12470V3.2">
    <property type="protein sequence ID" value="Pp3c10_12470V3.2"/>
    <property type="gene ID" value="Pp3c10_12470"/>
</dbReference>
<dbReference type="PaxDb" id="3218-PP1S141_44V6.2"/>
<reference evidence="3 5" key="1">
    <citation type="journal article" date="2008" name="Science">
        <title>The Physcomitrella genome reveals evolutionary insights into the conquest of land by plants.</title>
        <authorList>
            <person name="Rensing S."/>
            <person name="Lang D."/>
            <person name="Zimmer A."/>
            <person name="Terry A."/>
            <person name="Salamov A."/>
            <person name="Shapiro H."/>
            <person name="Nishiyama T."/>
            <person name="Perroud P.-F."/>
            <person name="Lindquist E."/>
            <person name="Kamisugi Y."/>
            <person name="Tanahashi T."/>
            <person name="Sakakibara K."/>
            <person name="Fujita T."/>
            <person name="Oishi K."/>
            <person name="Shin-I T."/>
            <person name="Kuroki Y."/>
            <person name="Toyoda A."/>
            <person name="Suzuki Y."/>
            <person name="Hashimoto A."/>
            <person name="Yamaguchi K."/>
            <person name="Sugano A."/>
            <person name="Kohara Y."/>
            <person name="Fujiyama A."/>
            <person name="Anterola A."/>
            <person name="Aoki S."/>
            <person name="Ashton N."/>
            <person name="Barbazuk W.B."/>
            <person name="Barker E."/>
            <person name="Bennetzen J."/>
            <person name="Bezanilla M."/>
            <person name="Blankenship R."/>
            <person name="Cho S.H."/>
            <person name="Dutcher S."/>
            <person name="Estelle M."/>
            <person name="Fawcett J.A."/>
            <person name="Gundlach H."/>
            <person name="Hanada K."/>
            <person name="Heyl A."/>
            <person name="Hicks K.A."/>
            <person name="Hugh J."/>
            <person name="Lohr M."/>
            <person name="Mayer K."/>
            <person name="Melkozernov A."/>
            <person name="Murata T."/>
            <person name="Nelson D."/>
            <person name="Pils B."/>
            <person name="Prigge M."/>
            <person name="Reiss B."/>
            <person name="Renner T."/>
            <person name="Rombauts S."/>
            <person name="Rushton P."/>
            <person name="Sanderfoot A."/>
            <person name="Schween G."/>
            <person name="Shiu S.-H."/>
            <person name="Stueber K."/>
            <person name="Theodoulou F.L."/>
            <person name="Tu H."/>
            <person name="Van de Peer Y."/>
            <person name="Verrier P.J."/>
            <person name="Waters E."/>
            <person name="Wood A."/>
            <person name="Yang L."/>
            <person name="Cove D."/>
            <person name="Cuming A."/>
            <person name="Hasebe M."/>
            <person name="Lucas S."/>
            <person name="Mishler D.B."/>
            <person name="Reski R."/>
            <person name="Grigoriev I."/>
            <person name="Quatrano R.S."/>
            <person name="Boore J.L."/>
        </authorList>
    </citation>
    <scope>NUCLEOTIDE SEQUENCE [LARGE SCALE GENOMIC DNA]</scope>
    <source>
        <strain evidence="4 5">cv. Gransden 2004</strain>
    </source>
</reference>